<dbReference type="InterPro" id="IPR049945">
    <property type="entry name" value="AAA_22"/>
</dbReference>
<dbReference type="InterPro" id="IPR007730">
    <property type="entry name" value="SPOR-like_dom"/>
</dbReference>
<dbReference type="RefSeq" id="WP_261297660.1">
    <property type="nucleotide sequence ID" value="NZ_JAMTCD010000005.1"/>
</dbReference>
<evidence type="ECO:0000256" key="1">
    <source>
        <dbReference type="SAM" id="Phobius"/>
    </source>
</evidence>
<dbReference type="PANTHER" id="PTHR35894">
    <property type="entry name" value="GENERAL SECRETION PATHWAY PROTEIN A-RELATED"/>
    <property type="match status" value="1"/>
</dbReference>
<evidence type="ECO:0000259" key="2">
    <source>
        <dbReference type="Pfam" id="PF05036"/>
    </source>
</evidence>
<name>A0A9X2WL36_9GAMM</name>
<reference evidence="4" key="1">
    <citation type="journal article" date="2023" name="Int. J. Syst. Evol. Microbiol.">
        <title>&lt;i&gt;Shewanella septentrionalis&lt;/i&gt; sp. nov. and &lt;i&gt;Shewanella holmiensis&lt;/i&gt; sp. nov., isolated from Baltic Sea water and sediments.</title>
        <authorList>
            <person name="Martin-Rodriguez A.J."/>
            <person name="Thorell K."/>
            <person name="Joffre E."/>
            <person name="Jensie-Markopoulos S."/>
            <person name="Moore E.R.B."/>
            <person name="Sjoling A."/>
        </authorList>
    </citation>
    <scope>NUCLEOTIDE SEQUENCE</scope>
    <source>
        <strain evidence="4">SP1S2-7</strain>
    </source>
</reference>
<keyword evidence="1" id="KW-1133">Transmembrane helix</keyword>
<proteinExistence type="predicted"/>
<organism evidence="4 5">
    <name type="scientific">Shewanella holmiensis</name>
    <dbReference type="NCBI Taxonomy" id="2952222"/>
    <lineage>
        <taxon>Bacteria</taxon>
        <taxon>Pseudomonadati</taxon>
        <taxon>Pseudomonadota</taxon>
        <taxon>Gammaproteobacteria</taxon>
        <taxon>Alteromonadales</taxon>
        <taxon>Shewanellaceae</taxon>
        <taxon>Shewanella</taxon>
    </lineage>
</organism>
<feature type="domain" description="SPOR" evidence="2">
    <location>
        <begin position="384"/>
        <end position="454"/>
    </location>
</feature>
<dbReference type="InterPro" id="IPR036680">
    <property type="entry name" value="SPOR-like_sf"/>
</dbReference>
<comment type="caution">
    <text evidence="4">The sequence shown here is derived from an EMBL/GenBank/DDBJ whole genome shotgun (WGS) entry which is preliminary data.</text>
</comment>
<dbReference type="Gene3D" id="3.30.70.1070">
    <property type="entry name" value="Sporulation related repeat"/>
    <property type="match status" value="1"/>
</dbReference>
<feature type="transmembrane region" description="Helical" evidence="1">
    <location>
        <begin position="231"/>
        <end position="252"/>
    </location>
</feature>
<dbReference type="Proteomes" id="UP001155546">
    <property type="component" value="Unassembled WGS sequence"/>
</dbReference>
<dbReference type="GO" id="GO:0042834">
    <property type="term" value="F:peptidoglycan binding"/>
    <property type="evidence" value="ECO:0007669"/>
    <property type="project" value="InterPro"/>
</dbReference>
<dbReference type="GO" id="GO:0016887">
    <property type="term" value="F:ATP hydrolysis activity"/>
    <property type="evidence" value="ECO:0007669"/>
    <property type="project" value="InterPro"/>
</dbReference>
<dbReference type="Gene3D" id="3.40.50.300">
    <property type="entry name" value="P-loop containing nucleotide triphosphate hydrolases"/>
    <property type="match status" value="1"/>
</dbReference>
<dbReference type="EMBL" id="JAMTCD010000005">
    <property type="protein sequence ID" value="MCT7941243.1"/>
    <property type="molecule type" value="Genomic_DNA"/>
</dbReference>
<dbReference type="AlphaFoldDB" id="A0A9X2WL36"/>
<evidence type="ECO:0000313" key="5">
    <source>
        <dbReference type="Proteomes" id="UP001155546"/>
    </source>
</evidence>
<dbReference type="InterPro" id="IPR027417">
    <property type="entry name" value="P-loop_NTPase"/>
</dbReference>
<accession>A0A9X2WL36</accession>
<feature type="domain" description="ORC1/DEAH AAA+ ATPase" evidence="3">
    <location>
        <begin position="26"/>
        <end position="141"/>
    </location>
</feature>
<dbReference type="Pfam" id="PF05036">
    <property type="entry name" value="SPOR"/>
    <property type="match status" value="1"/>
</dbReference>
<dbReference type="Pfam" id="PF13401">
    <property type="entry name" value="AAA_22"/>
    <property type="match status" value="1"/>
</dbReference>
<dbReference type="InterPro" id="IPR052026">
    <property type="entry name" value="ExeA_AAA_ATPase_DNA-bind"/>
</dbReference>
<protein>
    <submittedName>
        <fullName evidence="4">AAA family ATPase</fullName>
    </submittedName>
</protein>
<gene>
    <name evidence="4" type="ORF">NE535_05460</name>
</gene>
<dbReference type="PANTHER" id="PTHR35894:SF5">
    <property type="entry name" value="MU-LIKE PROPHAGE FLUMU DNA TRANSPOSITION PROTEIN B"/>
    <property type="match status" value="1"/>
</dbReference>
<evidence type="ECO:0000259" key="3">
    <source>
        <dbReference type="Pfam" id="PF13401"/>
    </source>
</evidence>
<dbReference type="SUPFAM" id="SSF52540">
    <property type="entry name" value="P-loop containing nucleoside triphosphate hydrolases"/>
    <property type="match status" value="1"/>
</dbReference>
<sequence length="469" mass="51686">MTSALLLLPTQEALVQRLQHTASYSGQLLLLSGLKGSGKSTLSLALASELDEHNSALVLCPLHADPAEIRRKILVQLISSPIFDDEMPLMDTVMRIQSTLTKPLHIIIDDAHLLPKSLWAECILLSQMRCAGTNIAVTMAIDSEYLTKVMAELSEERQQMLLPISIEPLPIAERDGLYQSLLLRSGCTPFIPRSIIHQQLEKQSGTPEEVVELLNLAIAEPKDAPTKGAKMLKFAIAMISLLIVGGTVYGVLNSSVFKANNEPRFSQQLTATQQQQKDQANVFLAQYGKLLVAPMLTAHKRFLVLEEAIDSRELPIPKQQAPALINTINVNQAQSADENVAESTDIQSSNTIAISSQSASLVKSTEPISVPADVTSKVTEVVKPQGYTLQLASVVDKQSLVSITNKLVHEKDVYIARYKNRYVILFGQFASTTQAQNQANRLQAELGLSEPWLRKWSDLSEHIIEQENR</sequence>
<keyword evidence="1" id="KW-0812">Transmembrane</keyword>
<keyword evidence="5" id="KW-1185">Reference proteome</keyword>
<evidence type="ECO:0000313" key="4">
    <source>
        <dbReference type="EMBL" id="MCT7941243.1"/>
    </source>
</evidence>
<keyword evidence="1" id="KW-0472">Membrane</keyword>